<dbReference type="Proteomes" id="UP000887013">
    <property type="component" value="Unassembled WGS sequence"/>
</dbReference>
<organism evidence="1 2">
    <name type="scientific">Nephila pilipes</name>
    <name type="common">Giant wood spider</name>
    <name type="synonym">Nephila maculata</name>
    <dbReference type="NCBI Taxonomy" id="299642"/>
    <lineage>
        <taxon>Eukaryota</taxon>
        <taxon>Metazoa</taxon>
        <taxon>Ecdysozoa</taxon>
        <taxon>Arthropoda</taxon>
        <taxon>Chelicerata</taxon>
        <taxon>Arachnida</taxon>
        <taxon>Araneae</taxon>
        <taxon>Araneomorphae</taxon>
        <taxon>Entelegynae</taxon>
        <taxon>Araneoidea</taxon>
        <taxon>Nephilidae</taxon>
        <taxon>Nephila</taxon>
    </lineage>
</organism>
<comment type="caution">
    <text evidence="1">The sequence shown here is derived from an EMBL/GenBank/DDBJ whole genome shotgun (WGS) entry which is preliminary data.</text>
</comment>
<feature type="non-terminal residue" evidence="1">
    <location>
        <position position="57"/>
    </location>
</feature>
<sequence length="57" mass="6573">MIEKIDEKVVHDEMRKGELAHHHLGWGCSLRLPVFGPELIFIVIGEIIQLVQMYACE</sequence>
<dbReference type="AlphaFoldDB" id="A0A8X6TDD0"/>
<dbReference type="EMBL" id="BMAW01100557">
    <property type="protein sequence ID" value="GFS95655.1"/>
    <property type="molecule type" value="Genomic_DNA"/>
</dbReference>
<name>A0A8X6TDD0_NEPPI</name>
<evidence type="ECO:0000313" key="2">
    <source>
        <dbReference type="Proteomes" id="UP000887013"/>
    </source>
</evidence>
<proteinExistence type="predicted"/>
<accession>A0A8X6TDD0</accession>
<protein>
    <submittedName>
        <fullName evidence="1">Uncharacterized protein</fullName>
    </submittedName>
</protein>
<evidence type="ECO:0000313" key="1">
    <source>
        <dbReference type="EMBL" id="GFS95655.1"/>
    </source>
</evidence>
<gene>
    <name evidence="1" type="ORF">NPIL_415881</name>
</gene>
<reference evidence="1" key="1">
    <citation type="submission" date="2020-08" db="EMBL/GenBank/DDBJ databases">
        <title>Multicomponent nature underlies the extraordinary mechanical properties of spider dragline silk.</title>
        <authorList>
            <person name="Kono N."/>
            <person name="Nakamura H."/>
            <person name="Mori M."/>
            <person name="Yoshida Y."/>
            <person name="Ohtoshi R."/>
            <person name="Malay A.D."/>
            <person name="Moran D.A.P."/>
            <person name="Tomita M."/>
            <person name="Numata K."/>
            <person name="Arakawa K."/>
        </authorList>
    </citation>
    <scope>NUCLEOTIDE SEQUENCE</scope>
</reference>
<keyword evidence="2" id="KW-1185">Reference proteome</keyword>